<dbReference type="EMBL" id="GBXM01001789">
    <property type="protein sequence ID" value="JAI06789.1"/>
    <property type="molecule type" value="Transcribed_RNA"/>
</dbReference>
<proteinExistence type="predicted"/>
<dbReference type="AlphaFoldDB" id="A0A0E9XYM8"/>
<name>A0A0E9XYM8_ANGAN</name>
<evidence type="ECO:0000256" key="1">
    <source>
        <dbReference type="SAM" id="Phobius"/>
    </source>
</evidence>
<accession>A0A0E9XYM8</accession>
<keyword evidence="1" id="KW-0472">Membrane</keyword>
<evidence type="ECO:0000313" key="2">
    <source>
        <dbReference type="EMBL" id="JAI06789.1"/>
    </source>
</evidence>
<keyword evidence="1" id="KW-0812">Transmembrane</keyword>
<organism evidence="2">
    <name type="scientific">Anguilla anguilla</name>
    <name type="common">European freshwater eel</name>
    <name type="synonym">Muraena anguilla</name>
    <dbReference type="NCBI Taxonomy" id="7936"/>
    <lineage>
        <taxon>Eukaryota</taxon>
        <taxon>Metazoa</taxon>
        <taxon>Chordata</taxon>
        <taxon>Craniata</taxon>
        <taxon>Vertebrata</taxon>
        <taxon>Euteleostomi</taxon>
        <taxon>Actinopterygii</taxon>
        <taxon>Neopterygii</taxon>
        <taxon>Teleostei</taxon>
        <taxon>Anguilliformes</taxon>
        <taxon>Anguillidae</taxon>
        <taxon>Anguilla</taxon>
    </lineage>
</organism>
<feature type="transmembrane region" description="Helical" evidence="1">
    <location>
        <begin position="18"/>
        <end position="39"/>
    </location>
</feature>
<protein>
    <submittedName>
        <fullName evidence="2">Uncharacterized protein</fullName>
    </submittedName>
</protein>
<sequence>MHCLIIVFGEERRFLHSFINFGFGTFIFGTFSGLVFRGYLATKLNSDFNFNCYSTDNRLLFHIASLVMIVPGFMFS</sequence>
<feature type="transmembrane region" description="Helical" evidence="1">
    <location>
        <begin position="59"/>
        <end position="75"/>
    </location>
</feature>
<reference evidence="2" key="2">
    <citation type="journal article" date="2015" name="Fish Shellfish Immunol.">
        <title>Early steps in the European eel (Anguilla anguilla)-Vibrio vulnificus interaction in the gills: Role of the RtxA13 toxin.</title>
        <authorList>
            <person name="Callol A."/>
            <person name="Pajuelo D."/>
            <person name="Ebbesson L."/>
            <person name="Teles M."/>
            <person name="MacKenzie S."/>
            <person name="Amaro C."/>
        </authorList>
    </citation>
    <scope>NUCLEOTIDE SEQUENCE</scope>
</reference>
<reference evidence="2" key="1">
    <citation type="submission" date="2014-11" db="EMBL/GenBank/DDBJ databases">
        <authorList>
            <person name="Amaro Gonzalez C."/>
        </authorList>
    </citation>
    <scope>NUCLEOTIDE SEQUENCE</scope>
</reference>
<keyword evidence="1" id="KW-1133">Transmembrane helix</keyword>